<proteinExistence type="predicted"/>
<keyword evidence="1" id="KW-0812">Transmembrane</keyword>
<dbReference type="RefSeq" id="WP_379931711.1">
    <property type="nucleotide sequence ID" value="NZ_JBHTHY010000003.1"/>
</dbReference>
<evidence type="ECO:0008006" key="4">
    <source>
        <dbReference type="Google" id="ProtNLM"/>
    </source>
</evidence>
<evidence type="ECO:0000313" key="2">
    <source>
        <dbReference type="EMBL" id="MFD0796041.1"/>
    </source>
</evidence>
<evidence type="ECO:0000256" key="1">
    <source>
        <dbReference type="SAM" id="Phobius"/>
    </source>
</evidence>
<dbReference type="EMBL" id="JBHTHY010000003">
    <property type="protein sequence ID" value="MFD0796041.1"/>
    <property type="molecule type" value="Genomic_DNA"/>
</dbReference>
<organism evidence="2 3">
    <name type="scientific">Maribacter chungangensis</name>
    <dbReference type="NCBI Taxonomy" id="1069117"/>
    <lineage>
        <taxon>Bacteria</taxon>
        <taxon>Pseudomonadati</taxon>
        <taxon>Bacteroidota</taxon>
        <taxon>Flavobacteriia</taxon>
        <taxon>Flavobacteriales</taxon>
        <taxon>Flavobacteriaceae</taxon>
        <taxon>Maribacter</taxon>
    </lineage>
</organism>
<keyword evidence="3" id="KW-1185">Reference proteome</keyword>
<gene>
    <name evidence="2" type="ORF">ACFQZJ_01100</name>
</gene>
<keyword evidence="1" id="KW-0472">Membrane</keyword>
<protein>
    <recommendedName>
        <fullName evidence="4">DUF3098 domain-containing protein</fullName>
    </recommendedName>
</protein>
<accession>A0ABW3AZQ1</accession>
<evidence type="ECO:0000313" key="3">
    <source>
        <dbReference type="Proteomes" id="UP001597012"/>
    </source>
</evidence>
<reference evidence="3" key="1">
    <citation type="journal article" date="2019" name="Int. J. Syst. Evol. Microbiol.">
        <title>The Global Catalogue of Microorganisms (GCM) 10K type strain sequencing project: providing services to taxonomists for standard genome sequencing and annotation.</title>
        <authorList>
            <consortium name="The Broad Institute Genomics Platform"/>
            <consortium name="The Broad Institute Genome Sequencing Center for Infectious Disease"/>
            <person name="Wu L."/>
            <person name="Ma J."/>
        </authorList>
    </citation>
    <scope>NUCLEOTIDE SEQUENCE [LARGE SCALE GENOMIC DNA]</scope>
    <source>
        <strain evidence="3">CCUG 61948</strain>
    </source>
</reference>
<dbReference type="Proteomes" id="UP001597012">
    <property type="component" value="Unassembled WGS sequence"/>
</dbReference>
<sequence length="67" mass="7258">MNRIFSIVLIVLALALIAYNVTLVDFAAPFQGDSTVALIGIIAPLCAIVLLLLFITSKKVQKKINED</sequence>
<name>A0ABW3AZQ1_9FLAO</name>
<keyword evidence="1" id="KW-1133">Transmembrane helix</keyword>
<comment type="caution">
    <text evidence="2">The sequence shown here is derived from an EMBL/GenBank/DDBJ whole genome shotgun (WGS) entry which is preliminary data.</text>
</comment>
<feature type="transmembrane region" description="Helical" evidence="1">
    <location>
        <begin position="36"/>
        <end position="55"/>
    </location>
</feature>